<evidence type="ECO:0000313" key="3">
    <source>
        <dbReference type="Proteomes" id="UP000239896"/>
    </source>
</evidence>
<dbReference type="AlphaFoldDB" id="A0A2T0VI33"/>
<sequence>MTTSRSPKKRRTVSRDALLKSVASSTAVETGEASRGIEARLRAGKSRFKSLPLA</sequence>
<name>A0A2T0VI33_9GAMM</name>
<accession>A0A2T0VI33</accession>
<comment type="caution">
    <text evidence="2">The sequence shown here is derived from an EMBL/GenBank/DDBJ whole genome shotgun (WGS) entry which is preliminary data.</text>
</comment>
<protein>
    <submittedName>
        <fullName evidence="2">Uncharacterized protein</fullName>
    </submittedName>
</protein>
<feature type="compositionally biased region" description="Basic residues" evidence="1">
    <location>
        <begin position="1"/>
        <end position="12"/>
    </location>
</feature>
<evidence type="ECO:0000256" key="1">
    <source>
        <dbReference type="SAM" id="MobiDB-lite"/>
    </source>
</evidence>
<reference evidence="2 3" key="1">
    <citation type="submission" date="2018-03" db="EMBL/GenBank/DDBJ databases">
        <title>Comparative analysis of microorganisms from saline springs in Andes Mountain Range, Colombia.</title>
        <authorList>
            <person name="Rubin E."/>
        </authorList>
    </citation>
    <scope>NUCLEOTIDE SEQUENCE [LARGE SCALE GENOMIC DNA]</scope>
    <source>
        <strain evidence="2 3">USBA 854</strain>
    </source>
</reference>
<dbReference type="Proteomes" id="UP000239896">
    <property type="component" value="Unassembled WGS sequence"/>
</dbReference>
<dbReference type="EMBL" id="PVTM01000013">
    <property type="protein sequence ID" value="PRY69864.1"/>
    <property type="molecule type" value="Genomic_DNA"/>
</dbReference>
<proteinExistence type="predicted"/>
<gene>
    <name evidence="2" type="ORF">BCL64_113103</name>
</gene>
<keyword evidence="3" id="KW-1185">Reference proteome</keyword>
<evidence type="ECO:0000313" key="2">
    <source>
        <dbReference type="EMBL" id="PRY69864.1"/>
    </source>
</evidence>
<organism evidence="2 3">
    <name type="scientific">Halomonas ventosae</name>
    <dbReference type="NCBI Taxonomy" id="229007"/>
    <lineage>
        <taxon>Bacteria</taxon>
        <taxon>Pseudomonadati</taxon>
        <taxon>Pseudomonadota</taxon>
        <taxon>Gammaproteobacteria</taxon>
        <taxon>Oceanospirillales</taxon>
        <taxon>Halomonadaceae</taxon>
        <taxon>Halomonas</taxon>
    </lineage>
</organism>
<feature type="region of interest" description="Disordered" evidence="1">
    <location>
        <begin position="1"/>
        <end position="34"/>
    </location>
</feature>
<dbReference type="RefSeq" id="WP_181243614.1">
    <property type="nucleotide sequence ID" value="NZ_PVTM01000013.1"/>
</dbReference>